<evidence type="ECO:0000313" key="3">
    <source>
        <dbReference type="Proteomes" id="UP000027456"/>
    </source>
</evidence>
<name>A0A074RNG8_9AGAM</name>
<keyword evidence="3" id="KW-1185">Reference proteome</keyword>
<proteinExistence type="predicted"/>
<dbReference type="OrthoDB" id="3247384at2759"/>
<evidence type="ECO:0000256" key="1">
    <source>
        <dbReference type="SAM" id="SignalP"/>
    </source>
</evidence>
<evidence type="ECO:0008006" key="4">
    <source>
        <dbReference type="Google" id="ProtNLM"/>
    </source>
</evidence>
<feature type="chain" id="PRO_5001698060" description="Transmembrane protein" evidence="1">
    <location>
        <begin position="27"/>
        <end position="188"/>
    </location>
</feature>
<gene>
    <name evidence="2" type="ORF">V565_125470</name>
</gene>
<organism evidence="2 3">
    <name type="scientific">Rhizoctonia solani 123E</name>
    <dbReference type="NCBI Taxonomy" id="1423351"/>
    <lineage>
        <taxon>Eukaryota</taxon>
        <taxon>Fungi</taxon>
        <taxon>Dikarya</taxon>
        <taxon>Basidiomycota</taxon>
        <taxon>Agaricomycotina</taxon>
        <taxon>Agaricomycetes</taxon>
        <taxon>Cantharellales</taxon>
        <taxon>Ceratobasidiaceae</taxon>
        <taxon>Rhizoctonia</taxon>
    </lineage>
</organism>
<sequence length="188" mass="20371">MAFQSSMSRLAAVTFVLLSLGFLVQASPIAAPTPAPGNEVATIEERTGKNCYGEYCYGGLDLLTIMLRLQAAINIKLVLLNLCRLKGGDYTPIILDMEGLLCAAIDAIRSCKLGLLDLLTGRLLIIAKIWFSIAISITTYCGRWASNTDFDDFLCLVEKLDLALKNCLCAIFELGGMYGGFYGTCFGL</sequence>
<accession>A0A074RNG8</accession>
<protein>
    <recommendedName>
        <fullName evidence="4">Transmembrane protein</fullName>
    </recommendedName>
</protein>
<keyword evidence="1" id="KW-0732">Signal</keyword>
<feature type="signal peptide" evidence="1">
    <location>
        <begin position="1"/>
        <end position="26"/>
    </location>
</feature>
<dbReference type="HOGENOM" id="CLU_084294_0_0_1"/>
<comment type="caution">
    <text evidence="2">The sequence shown here is derived from an EMBL/GenBank/DDBJ whole genome shotgun (WGS) entry which is preliminary data.</text>
</comment>
<evidence type="ECO:0000313" key="2">
    <source>
        <dbReference type="EMBL" id="KEP48404.1"/>
    </source>
</evidence>
<dbReference type="Proteomes" id="UP000027456">
    <property type="component" value="Unassembled WGS sequence"/>
</dbReference>
<dbReference type="AlphaFoldDB" id="A0A074RNG8"/>
<reference evidence="2 3" key="1">
    <citation type="submission" date="2013-12" db="EMBL/GenBank/DDBJ databases">
        <authorList>
            <person name="Cubeta M."/>
            <person name="Pakala S."/>
            <person name="Fedorova N."/>
            <person name="Thomas E."/>
            <person name="Dean R."/>
            <person name="Jabaji S."/>
            <person name="Neate S."/>
            <person name="Toda T."/>
            <person name="Tavantzis S."/>
            <person name="Vilgalys R."/>
            <person name="Bharathan N."/>
            <person name="Pakala S."/>
            <person name="Losada L.S."/>
            <person name="Zafar N."/>
            <person name="Nierman W."/>
        </authorList>
    </citation>
    <scope>NUCLEOTIDE SEQUENCE [LARGE SCALE GENOMIC DNA]</scope>
    <source>
        <strain evidence="2 3">123E</strain>
    </source>
</reference>
<dbReference type="EMBL" id="AZST01000519">
    <property type="protein sequence ID" value="KEP48404.1"/>
    <property type="molecule type" value="Genomic_DNA"/>
</dbReference>